<dbReference type="InterPro" id="IPR043154">
    <property type="entry name" value="Sec-1-like_dom1"/>
</dbReference>
<dbReference type="PANTHER" id="PTHR11679">
    <property type="entry name" value="VESICLE PROTEIN SORTING-ASSOCIATED"/>
    <property type="match status" value="1"/>
</dbReference>
<evidence type="ECO:0000256" key="1">
    <source>
        <dbReference type="ARBA" id="ARBA00009884"/>
    </source>
</evidence>
<accession>A0A0K8VRE7</accession>
<dbReference type="EMBL" id="GDHF01010862">
    <property type="protein sequence ID" value="JAI41452.1"/>
    <property type="molecule type" value="Transcribed_RNA"/>
</dbReference>
<sequence length="99" mass="11461">MNLITAIKLYVEKMCNESGPGMKTILLDKETTSIISMAFSQSDMLQREVYLFERLDSGRSNERMKNLKCIVFIRPTKQNIQLLADELRSPKYGAYFICK</sequence>
<dbReference type="AlphaFoldDB" id="A0A0K8VRE7"/>
<dbReference type="GO" id="GO:0016192">
    <property type="term" value="P:vesicle-mediated transport"/>
    <property type="evidence" value="ECO:0007669"/>
    <property type="project" value="InterPro"/>
</dbReference>
<gene>
    <name evidence="2" type="primary">Vps45_1</name>
    <name evidence="2" type="ORF">c0_g1_i3</name>
</gene>
<dbReference type="InterPro" id="IPR036045">
    <property type="entry name" value="Sec1-like_sf"/>
</dbReference>
<dbReference type="SUPFAM" id="SSF56815">
    <property type="entry name" value="Sec1/munc18-like (SM) proteins"/>
    <property type="match status" value="1"/>
</dbReference>
<organism evidence="2">
    <name type="scientific">Bactrocera latifrons</name>
    <name type="common">Malaysian fruit fly</name>
    <name type="synonym">Chaetodacus latifrons</name>
    <dbReference type="NCBI Taxonomy" id="174628"/>
    <lineage>
        <taxon>Eukaryota</taxon>
        <taxon>Metazoa</taxon>
        <taxon>Ecdysozoa</taxon>
        <taxon>Arthropoda</taxon>
        <taxon>Hexapoda</taxon>
        <taxon>Insecta</taxon>
        <taxon>Pterygota</taxon>
        <taxon>Neoptera</taxon>
        <taxon>Endopterygota</taxon>
        <taxon>Diptera</taxon>
        <taxon>Brachycera</taxon>
        <taxon>Muscomorpha</taxon>
        <taxon>Tephritoidea</taxon>
        <taxon>Tephritidae</taxon>
        <taxon>Bactrocera</taxon>
        <taxon>Bactrocera</taxon>
    </lineage>
</organism>
<comment type="similarity">
    <text evidence="1">Belongs to the STXBP/unc-18/SEC1 family.</text>
</comment>
<dbReference type="OrthoDB" id="10266265at2759"/>
<dbReference type="Gene3D" id="3.40.50.2060">
    <property type="match status" value="1"/>
</dbReference>
<evidence type="ECO:0000313" key="2">
    <source>
        <dbReference type="EMBL" id="JAI41452.1"/>
    </source>
</evidence>
<dbReference type="Pfam" id="PF00995">
    <property type="entry name" value="Sec1"/>
    <property type="match status" value="1"/>
</dbReference>
<name>A0A0K8VRE7_BACLA</name>
<reference evidence="2" key="1">
    <citation type="submission" date="2015-06" db="EMBL/GenBank/DDBJ databases">
        <authorList>
            <person name="Hoefler B.C."/>
            <person name="Straight P.D."/>
        </authorList>
    </citation>
    <scope>NUCLEOTIDE SEQUENCE</scope>
</reference>
<protein>
    <submittedName>
        <fullName evidence="2">Vacuolar protein sorting-associated protein 45</fullName>
    </submittedName>
</protein>
<dbReference type="InterPro" id="IPR001619">
    <property type="entry name" value="Sec1-like"/>
</dbReference>
<proteinExistence type="inferred from homology"/>